<dbReference type="Proteomes" id="UP000252519">
    <property type="component" value="Unassembled WGS sequence"/>
</dbReference>
<feature type="region of interest" description="Disordered" evidence="1">
    <location>
        <begin position="171"/>
        <end position="202"/>
    </location>
</feature>
<dbReference type="EMBL" id="JOJR01000215">
    <property type="protein sequence ID" value="RCN41953.1"/>
    <property type="molecule type" value="Genomic_DNA"/>
</dbReference>
<evidence type="ECO:0000256" key="1">
    <source>
        <dbReference type="SAM" id="MobiDB-lite"/>
    </source>
</evidence>
<proteinExistence type="predicted"/>
<organism evidence="3 4">
    <name type="scientific">Ancylostoma caninum</name>
    <name type="common">Dog hookworm</name>
    <dbReference type="NCBI Taxonomy" id="29170"/>
    <lineage>
        <taxon>Eukaryota</taxon>
        <taxon>Metazoa</taxon>
        <taxon>Ecdysozoa</taxon>
        <taxon>Nematoda</taxon>
        <taxon>Chromadorea</taxon>
        <taxon>Rhabditida</taxon>
        <taxon>Rhabditina</taxon>
        <taxon>Rhabditomorpha</taxon>
        <taxon>Strongyloidea</taxon>
        <taxon>Ancylostomatidae</taxon>
        <taxon>Ancylostomatinae</taxon>
        <taxon>Ancylostoma</taxon>
    </lineage>
</organism>
<feature type="compositionally biased region" description="Polar residues" evidence="1">
    <location>
        <begin position="189"/>
        <end position="198"/>
    </location>
</feature>
<feature type="region of interest" description="Disordered" evidence="1">
    <location>
        <begin position="707"/>
        <end position="749"/>
    </location>
</feature>
<gene>
    <name evidence="3" type="ORF">ANCCAN_12058</name>
</gene>
<protein>
    <submittedName>
        <fullName evidence="3">Uncharacterized protein</fullName>
    </submittedName>
</protein>
<accession>A0A368GC35</accession>
<evidence type="ECO:0000313" key="3">
    <source>
        <dbReference type="EMBL" id="RCN41953.1"/>
    </source>
</evidence>
<keyword evidence="4" id="KW-1185">Reference proteome</keyword>
<reference evidence="3 4" key="1">
    <citation type="submission" date="2014-10" db="EMBL/GenBank/DDBJ databases">
        <title>Draft genome of the hookworm Ancylostoma caninum.</title>
        <authorList>
            <person name="Mitreva M."/>
        </authorList>
    </citation>
    <scope>NUCLEOTIDE SEQUENCE [LARGE SCALE GENOMIC DNA]</scope>
    <source>
        <strain evidence="3 4">Baltimore</strain>
    </source>
</reference>
<feature type="compositionally biased region" description="Low complexity" evidence="1">
    <location>
        <begin position="114"/>
        <end position="123"/>
    </location>
</feature>
<name>A0A368GC35_ANCCA</name>
<dbReference type="STRING" id="29170.A0A368GC35"/>
<feature type="non-terminal residue" evidence="3">
    <location>
        <position position="749"/>
    </location>
</feature>
<feature type="region of interest" description="Disordered" evidence="1">
    <location>
        <begin position="108"/>
        <end position="157"/>
    </location>
</feature>
<keyword evidence="2" id="KW-0732">Signal</keyword>
<feature type="compositionally biased region" description="Pro residues" evidence="1">
    <location>
        <begin position="452"/>
        <end position="467"/>
    </location>
</feature>
<feature type="signal peptide" evidence="2">
    <location>
        <begin position="1"/>
        <end position="16"/>
    </location>
</feature>
<comment type="caution">
    <text evidence="3">The sequence shown here is derived from an EMBL/GenBank/DDBJ whole genome shotgun (WGS) entry which is preliminary data.</text>
</comment>
<evidence type="ECO:0000313" key="4">
    <source>
        <dbReference type="Proteomes" id="UP000252519"/>
    </source>
</evidence>
<dbReference type="AlphaFoldDB" id="A0A368GC35"/>
<feature type="region of interest" description="Disordered" evidence="1">
    <location>
        <begin position="444"/>
        <end position="472"/>
    </location>
</feature>
<dbReference type="OrthoDB" id="5868029at2759"/>
<feature type="chain" id="PRO_5016952142" evidence="2">
    <location>
        <begin position="17"/>
        <end position="749"/>
    </location>
</feature>
<evidence type="ECO:0000256" key="2">
    <source>
        <dbReference type="SAM" id="SignalP"/>
    </source>
</evidence>
<sequence length="749" mass="80211">MWPLLIFYLFFHPVNAQFAEIASLATSLLGSGLGPALGGAAAAGSAAAPGLGALSQIGQLYQLAQGALQLTGTGVGVLNQASEGNWFPAVLEQASKNTKNIMGGHGFGAPPPLGSLGPTPTAGSSGSQIGPEFGTGFPAPNVEDYTDNTEKTEAKTTTKAPETLVNIDDNDFDEVASSSGPTAAPTPTVPSNSVTEPTSAAPLKEIRIELPKNTGENTDSDYIDQVTTDGDSRVQVTNKAKSDGDENLLVPERASAAKTLNAKIRSGVPDLTKLIDVLRKSNLKESEIMEIVSQVEGNDNVAPPPKIDFTSAVQNIPLKKHLNRERIAKASRELHKSIEPQEKAIEAHINQLRQLPDLAASATAVPPSVVPTVEGNDNVAPPPKIDFTSAVQNIPLKKHLNRERIAKASRELHKSIEPQEKAIEAHINQLRQLPDLAASATAVPPSVVPTTATPPPTLIPQVPPNPKPDFTSTNRLQREISSVPAGKAPYPQPTQPPAPNLLLPQPQLTTPPNYFLHPQWQHPQFPQPQLPLQPHPTLYQPQPVIQQPVHPLFQPNPYQQFPYQAVQAGKRPSVHCCPRPSCNLYKPATRRCSVQIITSYIVSIKICSRTMLQHRRKHPKSNISVPGAPPQYNKSTYIALSAPTRQGNAVAQQAAGPQIAARSVHPGAVHSSQAKMRGVGYSNQRSNQVQRSPAVAHGLRVAPVSNSPQVAALPARDSRNIVTSPPHRRYPVRTARTQRITTPAPVRAA</sequence>